<proteinExistence type="predicted"/>
<reference evidence="1 2" key="1">
    <citation type="journal article" date="2022" name="bioRxiv">
        <title>The genome of the oomycete Peronosclerospora sorghi, a cosmopolitan pathogen of maize and sorghum, is inflated with dispersed pseudogenes.</title>
        <authorList>
            <person name="Fletcher K."/>
            <person name="Martin F."/>
            <person name="Isakeit T."/>
            <person name="Cavanaugh K."/>
            <person name="Magill C."/>
            <person name="Michelmore R."/>
        </authorList>
    </citation>
    <scope>NUCLEOTIDE SEQUENCE [LARGE SCALE GENOMIC DNA]</scope>
    <source>
        <strain evidence="1">P6</strain>
    </source>
</reference>
<protein>
    <submittedName>
        <fullName evidence="1">Uncharacterized protein</fullName>
    </submittedName>
</protein>
<sequence length="363" mass="40821">MQTPSRERSLQFKVPTSSLYSFHTVKQEHHAMCSPEAKSNAPIVPTLPISQVSPAPNRNAPATSVATDRHRTHKSNEDPRTQHRELHLGKRKKLDELLSCIDPLPAKRKTSSEFLRKGQWTMTEERLARLLIEAFEEGCLPIYTGIRLRGYLAVQLQCDPMRVSKKLCAGTIDGKHVPKNYGQKKFKLRKKLDADSDHADARLAELERLTNALWLEARMRKPAFLTLSSTRNLNETHGIDEYDSSPPSPSTSRSPSSTLKPKKKKVFPVIYLNLSNLKRYPDRDESYSSEPASPCDDSESDSEPIRLDGESLQAAYNLLTLCSPRGSSNNGKRNTRHVNKRMAKKALPAAEMKLGKADVRGDK</sequence>
<evidence type="ECO:0000313" key="2">
    <source>
        <dbReference type="Proteomes" id="UP001163321"/>
    </source>
</evidence>
<gene>
    <name evidence="1" type="ORF">PsorP6_017658</name>
</gene>
<dbReference type="EMBL" id="CM047590">
    <property type="protein sequence ID" value="KAI9919354.1"/>
    <property type="molecule type" value="Genomic_DNA"/>
</dbReference>
<dbReference type="Proteomes" id="UP001163321">
    <property type="component" value="Chromosome 11"/>
</dbReference>
<name>A0ACC0WMV1_9STRA</name>
<evidence type="ECO:0000313" key="1">
    <source>
        <dbReference type="EMBL" id="KAI9919354.1"/>
    </source>
</evidence>
<keyword evidence="2" id="KW-1185">Reference proteome</keyword>
<organism evidence="1 2">
    <name type="scientific">Peronosclerospora sorghi</name>
    <dbReference type="NCBI Taxonomy" id="230839"/>
    <lineage>
        <taxon>Eukaryota</taxon>
        <taxon>Sar</taxon>
        <taxon>Stramenopiles</taxon>
        <taxon>Oomycota</taxon>
        <taxon>Peronosporomycetes</taxon>
        <taxon>Peronosporales</taxon>
        <taxon>Peronosporaceae</taxon>
        <taxon>Peronosclerospora</taxon>
    </lineage>
</organism>
<accession>A0ACC0WMV1</accession>
<comment type="caution">
    <text evidence="1">The sequence shown here is derived from an EMBL/GenBank/DDBJ whole genome shotgun (WGS) entry which is preliminary data.</text>
</comment>